<evidence type="ECO:0000256" key="2">
    <source>
        <dbReference type="SAM" id="Coils"/>
    </source>
</evidence>
<sequence>GHEIMNYDEMINEWFNKNSMNLPPDKARLLRQYDNDKKWDLICDQERFQVKNPPHTYISKLRGYLDPGVTRKKFRRRVQESTKVLRELEISLRTNHIGWVREFLNDENRGLDILVEYLSFAQCAVMLNFEGLEMGEEISLDKAKSWSRSIEDLHQGSTQPFCNTLVRSARQSVLRYGTAPNSKTIKNSRLVSQKDDVHVCIMCLRAIMNYQYGFNLVMSHAHAVNEIALSLNNRNSRTKALVLELLAAVCLVRGGHEIILSAFDNFKEVCKEKHRFEKLMDYFRVEDGNIDFMVACMQFINIVVHSVEDMNFRVHLQYEFTKLGLDDYLETSKYTESDKLSVQIQAYLDNVFDVGGLLEDAETKNVALEKVEELEEHLSHVTEKLLDVENETIMKVADLEKQLLQKDKDLHVIRETYESTNSQVHTLRRMIKEKDAAFQRSFNIEKRLLEMEQQGTIRLRKQPDGDIAIEPLGGGGGGGGGGRGPGVPLGDFGQNGGFSVGPGGVTGPGGPGGPGTMFVFCSTGENAPCPPPPPPMAPPLPGTAPNFILNMGLSAIRIKKPIKTKFRLPIFNWTALKPNQINGTVFSEIDDERVLEDLDVEKFEELFKTKAQGPVVDLSGPKTKVSQKAINKVSLLDANRSKNLAITLRKANKSTEEICKAIQTFDLKALPVDFVECLMRFLPTEVEGKMMRQYERERRPLDALTDEDRFMLFFSKIERLTQRMNIITFVGNFSENINMLTPQLNAIIAASASVKSSPKLKRMLEIILALGNYMNSSKRGSVYGFKLQSLDLLLDTKSTDRKMTLLHYIAVVVKEKYPDLANFFNELHFVDKAAAVSLENVLLDVRELGKGMDLIRRESSLHDHSVLKGFLQTSDTQLDKLQKDAKTAEEAFNNVVNYFGESSKTTPPSVFFPVFVRFIRAYKDAVEDNEQRKKQEKAMREKLLAQEAKQHDPKVQVVKKRQQQQELISELRKRQAKDHRPVYEGKDGTIEDIITVLKSVPFTARTAKRGSRFFCDAQLCDDSNC</sequence>
<dbReference type="GO" id="GO:0031267">
    <property type="term" value="F:small GTPase binding"/>
    <property type="evidence" value="ECO:0007669"/>
    <property type="project" value="InterPro"/>
</dbReference>
<dbReference type="InterPro" id="IPR042201">
    <property type="entry name" value="FH2_Formin_sf"/>
</dbReference>
<evidence type="ECO:0000259" key="5">
    <source>
        <dbReference type="PROSITE" id="PS51444"/>
    </source>
</evidence>
<feature type="domain" description="GBD/FH3" evidence="4">
    <location>
        <begin position="3"/>
        <end position="445"/>
    </location>
</feature>
<dbReference type="InterPro" id="IPR011989">
    <property type="entry name" value="ARM-like"/>
</dbReference>
<feature type="coiled-coil region" evidence="2">
    <location>
        <begin position="919"/>
        <end position="946"/>
    </location>
</feature>
<dbReference type="SUPFAM" id="SSF48371">
    <property type="entry name" value="ARM repeat"/>
    <property type="match status" value="1"/>
</dbReference>
<dbReference type="SMART" id="SM01139">
    <property type="entry name" value="Drf_FH3"/>
    <property type="match status" value="1"/>
</dbReference>
<dbReference type="InterPro" id="IPR014767">
    <property type="entry name" value="DAD_dom"/>
</dbReference>
<dbReference type="SMART" id="SM01140">
    <property type="entry name" value="Drf_GBD"/>
    <property type="match status" value="1"/>
</dbReference>
<comment type="similarity">
    <text evidence="1">Belongs to the formin homology family.</text>
</comment>
<keyword evidence="2" id="KW-0175">Coiled coil</keyword>
<dbReference type="GO" id="GO:0005829">
    <property type="term" value="C:cytosol"/>
    <property type="evidence" value="ECO:0007669"/>
    <property type="project" value="TreeGrafter"/>
</dbReference>
<evidence type="ECO:0000259" key="4">
    <source>
        <dbReference type="PROSITE" id="PS51232"/>
    </source>
</evidence>
<dbReference type="InterPro" id="IPR014768">
    <property type="entry name" value="GBD/FH3_dom"/>
</dbReference>
<dbReference type="Proteomes" id="UP000314982">
    <property type="component" value="Unassembled WGS sequence"/>
</dbReference>
<dbReference type="PANTHER" id="PTHR45857">
    <property type="entry name" value="FORMIN-LIKE PROTEIN"/>
    <property type="match status" value="1"/>
</dbReference>
<reference evidence="6" key="3">
    <citation type="submission" date="2025-09" db="UniProtKB">
        <authorList>
            <consortium name="Ensembl"/>
        </authorList>
    </citation>
    <scope>IDENTIFICATION</scope>
</reference>
<dbReference type="InterPro" id="IPR043592">
    <property type="entry name" value="FMNL_animal"/>
</dbReference>
<keyword evidence="7" id="KW-1185">Reference proteome</keyword>
<evidence type="ECO:0000313" key="7">
    <source>
        <dbReference type="Proteomes" id="UP000314982"/>
    </source>
</evidence>
<dbReference type="GO" id="GO:0016477">
    <property type="term" value="P:cell migration"/>
    <property type="evidence" value="ECO:0007669"/>
    <property type="project" value="TreeGrafter"/>
</dbReference>
<dbReference type="PROSITE" id="PS51444">
    <property type="entry name" value="FH2"/>
    <property type="match status" value="1"/>
</dbReference>
<dbReference type="Ensembl" id="ENSHHUT00000073841.1">
    <property type="protein sequence ID" value="ENSHHUP00000071466.1"/>
    <property type="gene ID" value="ENSHHUG00000041641.1"/>
</dbReference>
<accession>A0A4W5Q2P6</accession>
<organism evidence="6 7">
    <name type="scientific">Hucho hucho</name>
    <name type="common">huchen</name>
    <dbReference type="NCBI Taxonomy" id="62062"/>
    <lineage>
        <taxon>Eukaryota</taxon>
        <taxon>Metazoa</taxon>
        <taxon>Chordata</taxon>
        <taxon>Craniata</taxon>
        <taxon>Vertebrata</taxon>
        <taxon>Euteleostomi</taxon>
        <taxon>Actinopterygii</taxon>
        <taxon>Neopterygii</taxon>
        <taxon>Teleostei</taxon>
        <taxon>Protacanthopterygii</taxon>
        <taxon>Salmoniformes</taxon>
        <taxon>Salmonidae</taxon>
        <taxon>Salmoninae</taxon>
        <taxon>Hucho</taxon>
    </lineage>
</organism>
<evidence type="ECO:0000256" key="1">
    <source>
        <dbReference type="ARBA" id="ARBA00023449"/>
    </source>
</evidence>
<dbReference type="STRING" id="62062.ENSHHUP00000071466"/>
<dbReference type="SMART" id="SM00498">
    <property type="entry name" value="FH2"/>
    <property type="match status" value="1"/>
</dbReference>
<protein>
    <submittedName>
        <fullName evidence="6">Formin-like 3</fullName>
    </submittedName>
</protein>
<dbReference type="Pfam" id="PF06367">
    <property type="entry name" value="Drf_FH3"/>
    <property type="match status" value="1"/>
</dbReference>
<dbReference type="SUPFAM" id="SSF101447">
    <property type="entry name" value="Formin homology 2 domain (FH2 domain)"/>
    <property type="match status" value="1"/>
</dbReference>
<dbReference type="Pfam" id="PF06371">
    <property type="entry name" value="Drf_GBD"/>
    <property type="match status" value="2"/>
</dbReference>
<dbReference type="InterPro" id="IPR016024">
    <property type="entry name" value="ARM-type_fold"/>
</dbReference>
<dbReference type="FunFam" id="1.20.58.2220:FF:000001">
    <property type="entry name" value="Formin-like 1, isoform CRA_c"/>
    <property type="match status" value="1"/>
</dbReference>
<evidence type="ECO:0000259" key="3">
    <source>
        <dbReference type="PROSITE" id="PS51231"/>
    </source>
</evidence>
<dbReference type="PROSITE" id="PS51231">
    <property type="entry name" value="DAD"/>
    <property type="match status" value="1"/>
</dbReference>
<dbReference type="InterPro" id="IPR010472">
    <property type="entry name" value="FH3_dom"/>
</dbReference>
<dbReference type="GO" id="GO:0008360">
    <property type="term" value="P:regulation of cell shape"/>
    <property type="evidence" value="ECO:0007669"/>
    <property type="project" value="TreeGrafter"/>
</dbReference>
<dbReference type="GO" id="GO:0051015">
    <property type="term" value="F:actin filament binding"/>
    <property type="evidence" value="ECO:0007669"/>
    <property type="project" value="TreeGrafter"/>
</dbReference>
<evidence type="ECO:0000313" key="6">
    <source>
        <dbReference type="Ensembl" id="ENSHHUP00000071466.1"/>
    </source>
</evidence>
<dbReference type="GeneTree" id="ENSGT00940000159962"/>
<dbReference type="PANTHER" id="PTHR45857:SF3">
    <property type="entry name" value="FORMIN-LIKE PROTEIN 3"/>
    <property type="match status" value="1"/>
</dbReference>
<dbReference type="Gene3D" id="1.25.10.10">
    <property type="entry name" value="Leucine-rich Repeat Variant"/>
    <property type="match status" value="2"/>
</dbReference>
<feature type="coiled-coil region" evidence="2">
    <location>
        <begin position="364"/>
        <end position="391"/>
    </location>
</feature>
<reference evidence="7" key="1">
    <citation type="submission" date="2018-06" db="EMBL/GenBank/DDBJ databases">
        <title>Genome assembly of Danube salmon.</title>
        <authorList>
            <person name="Macqueen D.J."/>
            <person name="Gundappa M.K."/>
        </authorList>
    </citation>
    <scope>NUCLEOTIDE SEQUENCE [LARGE SCALE GENOMIC DNA]</scope>
</reference>
<dbReference type="AlphaFoldDB" id="A0A4W5Q2P6"/>
<name>A0A4W5Q2P6_9TELE</name>
<dbReference type="FunFam" id="1.25.10.10:FF:000036">
    <property type="entry name" value="Formin-like protein 3 isoform 1"/>
    <property type="match status" value="1"/>
</dbReference>
<feature type="domain" description="DAD" evidence="3">
    <location>
        <begin position="978"/>
        <end position="1015"/>
    </location>
</feature>
<dbReference type="Pfam" id="PF02181">
    <property type="entry name" value="FH2"/>
    <property type="match status" value="1"/>
</dbReference>
<dbReference type="InterPro" id="IPR015425">
    <property type="entry name" value="FH2_Formin"/>
</dbReference>
<feature type="domain" description="FH2" evidence="5">
    <location>
        <begin position="558"/>
        <end position="948"/>
    </location>
</feature>
<dbReference type="Gene3D" id="1.20.58.2220">
    <property type="entry name" value="Formin, FH2 domain"/>
    <property type="match status" value="1"/>
</dbReference>
<reference evidence="6" key="2">
    <citation type="submission" date="2025-08" db="UniProtKB">
        <authorList>
            <consortium name="Ensembl"/>
        </authorList>
    </citation>
    <scope>IDENTIFICATION</scope>
</reference>
<dbReference type="GO" id="GO:0030866">
    <property type="term" value="P:cortical actin cytoskeleton organization"/>
    <property type="evidence" value="ECO:0007669"/>
    <property type="project" value="TreeGrafter"/>
</dbReference>
<dbReference type="InterPro" id="IPR010473">
    <property type="entry name" value="GTPase-bd"/>
</dbReference>
<dbReference type="PROSITE" id="PS51232">
    <property type="entry name" value="GBD_FH3"/>
    <property type="match status" value="1"/>
</dbReference>
<proteinExistence type="inferred from homology"/>